<evidence type="ECO:0000259" key="3">
    <source>
        <dbReference type="Pfam" id="PF01515"/>
    </source>
</evidence>
<gene>
    <name evidence="5" type="ORF">V6X73_00405</name>
</gene>
<evidence type="ECO:0000313" key="6">
    <source>
        <dbReference type="Proteomes" id="UP001556709"/>
    </source>
</evidence>
<keyword evidence="1" id="KW-0808">Transferase</keyword>
<dbReference type="PANTHER" id="PTHR43356">
    <property type="entry name" value="PHOSPHATE ACETYLTRANSFERASE"/>
    <property type="match status" value="1"/>
</dbReference>
<dbReference type="InterPro" id="IPR050500">
    <property type="entry name" value="Phos_Acetyltrans/Butyryltrans"/>
</dbReference>
<keyword evidence="2" id="KW-0012">Acyltransferase</keyword>
<dbReference type="Gene3D" id="3.10.129.10">
    <property type="entry name" value="Hotdog Thioesterase"/>
    <property type="match status" value="1"/>
</dbReference>
<dbReference type="Pfam" id="PF01515">
    <property type="entry name" value="PTA_PTB"/>
    <property type="match status" value="1"/>
</dbReference>
<reference evidence="5 6" key="1">
    <citation type="submission" date="2024-02" db="EMBL/GenBank/DDBJ databases">
        <title>New especies of Spiribacter isolated from saline water.</title>
        <authorList>
            <person name="Leon M.J."/>
            <person name="De La Haba R."/>
            <person name="Sanchez-Porro C."/>
            <person name="Ventosa A."/>
        </authorList>
    </citation>
    <scope>NUCLEOTIDE SEQUENCE [LARGE SCALE GENOMIC DNA]</scope>
    <source>
        <strain evidence="6">ag22IC6-390</strain>
    </source>
</reference>
<feature type="domain" description="Phosphate acetyl/butaryl transferase" evidence="3">
    <location>
        <begin position="243"/>
        <end position="443"/>
    </location>
</feature>
<name>A0ABV3TCY6_9GAMM</name>
<sequence length="465" mass="49278">MSDGAQAGLIENRTFDELAIGDAAAVDKRLTLEDIKLFAVISGDVNPAHVDEEYARGSRFHEQIAHGMWGGALISSVLGTRLPGPGTIYLGQTLRFHAPVRLGDRVHVTVTVRDKIADKNQVIFACACHNQDDALVLDGEARVLAPTEKIRRPRTLMPTVRLAERGRLHELLANTDYVAPIKTALVHPVEPAPLRAAIEAAETGIIEPVLIGPDERLRQAAADAEVDLGPYACVSVPHSHAAAQKGAAMAASGEVAALIKGALSADELLTALLADNARLRTERIPCEVMAFDVPTYPRPLLIADPRVNVHPDLFAKRDIVLNAVELAHALQVESPRVAMLSSSEAIDPRLTSTLHAAAVCKMADRGQIPRAVVDGPMAFDTAISPATASARGVVSPVAGQADVLVAPDLESASMLVKQLHHLADARGAGLLLGLRVPVVMSERDDDVPTRLTGIGLLARLALAGS</sequence>
<feature type="domain" description="MaoC-like" evidence="4">
    <location>
        <begin position="27"/>
        <end position="120"/>
    </location>
</feature>
<dbReference type="Gene3D" id="3.40.718.10">
    <property type="entry name" value="Isopropylmalate Dehydrogenase"/>
    <property type="match status" value="1"/>
</dbReference>
<dbReference type="RefSeq" id="WP_367958298.1">
    <property type="nucleotide sequence ID" value="NZ_JBAKFH010000004.1"/>
</dbReference>
<proteinExistence type="predicted"/>
<evidence type="ECO:0000256" key="1">
    <source>
        <dbReference type="ARBA" id="ARBA00022679"/>
    </source>
</evidence>
<evidence type="ECO:0000259" key="4">
    <source>
        <dbReference type="Pfam" id="PF01575"/>
    </source>
</evidence>
<dbReference type="Proteomes" id="UP001556709">
    <property type="component" value="Unassembled WGS sequence"/>
</dbReference>
<dbReference type="SUPFAM" id="SSF54637">
    <property type="entry name" value="Thioesterase/thiol ester dehydrase-isomerase"/>
    <property type="match status" value="1"/>
</dbReference>
<dbReference type="Pfam" id="PF01575">
    <property type="entry name" value="MaoC_dehydratas"/>
    <property type="match status" value="1"/>
</dbReference>
<keyword evidence="6" id="KW-1185">Reference proteome</keyword>
<evidence type="ECO:0000256" key="2">
    <source>
        <dbReference type="ARBA" id="ARBA00023315"/>
    </source>
</evidence>
<dbReference type="InterPro" id="IPR002539">
    <property type="entry name" value="MaoC-like_dom"/>
</dbReference>
<accession>A0ABV3TCY6</accession>
<dbReference type="EMBL" id="JBAKFM010000001">
    <property type="protein sequence ID" value="MEX0468200.1"/>
    <property type="molecule type" value="Genomic_DNA"/>
</dbReference>
<dbReference type="NCBIfam" id="NF006045">
    <property type="entry name" value="PRK08190.1"/>
    <property type="match status" value="1"/>
</dbReference>
<dbReference type="SUPFAM" id="SSF53659">
    <property type="entry name" value="Isocitrate/Isopropylmalate dehydrogenase-like"/>
    <property type="match status" value="1"/>
</dbReference>
<evidence type="ECO:0000313" key="5">
    <source>
        <dbReference type="EMBL" id="MEX0468200.1"/>
    </source>
</evidence>
<dbReference type="InterPro" id="IPR029069">
    <property type="entry name" value="HotDog_dom_sf"/>
</dbReference>
<protein>
    <submittedName>
        <fullName evidence="5">Bifunctional enoyl-CoA hydratase/phosphate acetyltransferase</fullName>
    </submittedName>
</protein>
<organism evidence="5 6">
    <name type="scientific">Spiribacter pallidus</name>
    <dbReference type="NCBI Taxonomy" id="1987936"/>
    <lineage>
        <taxon>Bacteria</taxon>
        <taxon>Pseudomonadati</taxon>
        <taxon>Pseudomonadota</taxon>
        <taxon>Gammaproteobacteria</taxon>
        <taxon>Chromatiales</taxon>
        <taxon>Ectothiorhodospiraceae</taxon>
        <taxon>Spiribacter</taxon>
    </lineage>
</organism>
<dbReference type="PANTHER" id="PTHR43356:SF2">
    <property type="entry name" value="PHOSPHATE ACETYLTRANSFERASE"/>
    <property type="match status" value="1"/>
</dbReference>
<dbReference type="CDD" id="cd03449">
    <property type="entry name" value="R_hydratase"/>
    <property type="match status" value="1"/>
</dbReference>
<dbReference type="InterPro" id="IPR002505">
    <property type="entry name" value="PTA_PTB"/>
</dbReference>
<comment type="caution">
    <text evidence="5">The sequence shown here is derived from an EMBL/GenBank/DDBJ whole genome shotgun (WGS) entry which is preliminary data.</text>
</comment>